<evidence type="ECO:0000313" key="1">
    <source>
        <dbReference type="EMBL" id="MBE1426624.1"/>
    </source>
</evidence>
<evidence type="ECO:0008006" key="3">
    <source>
        <dbReference type="Google" id="ProtNLM"/>
    </source>
</evidence>
<evidence type="ECO:0000313" key="2">
    <source>
        <dbReference type="Proteomes" id="UP000639010"/>
    </source>
</evidence>
<reference evidence="1 2" key="1">
    <citation type="submission" date="2020-10" db="EMBL/GenBank/DDBJ databases">
        <title>Genomic Encyclopedia of Type Strains, Phase IV (KMG-IV): sequencing the most valuable type-strain genomes for metagenomic binning, comparative biology and taxonomic classification.</title>
        <authorList>
            <person name="Goeker M."/>
        </authorList>
    </citation>
    <scope>NUCLEOTIDE SEQUENCE [LARGE SCALE GENOMIC DNA]</scope>
    <source>
        <strain evidence="1 2">DSM 4194</strain>
    </source>
</reference>
<dbReference type="Proteomes" id="UP000639010">
    <property type="component" value="Unassembled WGS sequence"/>
</dbReference>
<sequence length="225" mass="26004">MEYSITTSSITNLTSVFHFEDLKRDFPFNIKVATKPEAKRDIRFFGPGIYSIFDVIDNRMIYIGIYTPTDSVIDKRFRKHIQTLTLRGKEVTFKSSLPKSVFLSKIGSEGLVQDLNRCRSFDELLVKDRCVSHINKVRYAAANWDEFRNWTPGKNSTRGTETRFSFQFDKIIGEKVDKKMLKNIESRLISCFNPLTNSSHSAAYKPEYESQSKLTDIVKTIVSQK</sequence>
<name>A0ABR9H7E1_9BACT</name>
<protein>
    <recommendedName>
        <fullName evidence="3">GIY-YIG domain-containing protein</fullName>
    </recommendedName>
</protein>
<proteinExistence type="predicted"/>
<organism evidence="1 2">
    <name type="scientific">Desulfomicrobium macestii</name>
    <dbReference type="NCBI Taxonomy" id="90731"/>
    <lineage>
        <taxon>Bacteria</taxon>
        <taxon>Pseudomonadati</taxon>
        <taxon>Thermodesulfobacteriota</taxon>
        <taxon>Desulfovibrionia</taxon>
        <taxon>Desulfovibrionales</taxon>
        <taxon>Desulfomicrobiaceae</taxon>
        <taxon>Desulfomicrobium</taxon>
    </lineage>
</organism>
<gene>
    <name evidence="1" type="ORF">H4684_003290</name>
</gene>
<comment type="caution">
    <text evidence="1">The sequence shown here is derived from an EMBL/GenBank/DDBJ whole genome shotgun (WGS) entry which is preliminary data.</text>
</comment>
<dbReference type="EMBL" id="JADBGG010000030">
    <property type="protein sequence ID" value="MBE1426624.1"/>
    <property type="molecule type" value="Genomic_DNA"/>
</dbReference>
<dbReference type="RefSeq" id="WP_192624551.1">
    <property type="nucleotide sequence ID" value="NZ_JADBGG010000030.1"/>
</dbReference>
<keyword evidence="2" id="KW-1185">Reference proteome</keyword>
<accession>A0ABR9H7E1</accession>